<comment type="caution">
    <text evidence="2">The sequence shown here is derived from an EMBL/GenBank/DDBJ whole genome shotgun (WGS) entry which is preliminary data.</text>
</comment>
<evidence type="ECO:0000313" key="2">
    <source>
        <dbReference type="EMBL" id="GGM26226.1"/>
    </source>
</evidence>
<dbReference type="Gene3D" id="3.40.50.150">
    <property type="entry name" value="Vaccinia Virus protein VP39"/>
    <property type="match status" value="1"/>
</dbReference>
<dbReference type="InterPro" id="IPR029063">
    <property type="entry name" value="SAM-dependent_MTases_sf"/>
</dbReference>
<dbReference type="PANTHER" id="PTHR43591">
    <property type="entry name" value="METHYLTRANSFERASE"/>
    <property type="match status" value="1"/>
</dbReference>
<evidence type="ECO:0000313" key="3">
    <source>
        <dbReference type="Proteomes" id="UP000642070"/>
    </source>
</evidence>
<reference evidence="2" key="2">
    <citation type="submission" date="2020-09" db="EMBL/GenBank/DDBJ databases">
        <authorList>
            <person name="Sun Q."/>
            <person name="Ohkuma M."/>
        </authorList>
    </citation>
    <scope>NUCLEOTIDE SEQUENCE</scope>
    <source>
        <strain evidence="2">JCM 19831</strain>
    </source>
</reference>
<name>A0A917WSX7_9ACTN</name>
<accession>A0A917WSX7</accession>
<protein>
    <submittedName>
        <fullName evidence="2">Methyltransferase</fullName>
    </submittedName>
</protein>
<gene>
    <name evidence="2" type="ORF">GCM10007977_029230</name>
</gene>
<feature type="domain" description="Methyltransferase type 11" evidence="1">
    <location>
        <begin position="51"/>
        <end position="143"/>
    </location>
</feature>
<dbReference type="PANTHER" id="PTHR43591:SF24">
    <property type="entry name" value="2-METHOXY-6-POLYPRENYL-1,4-BENZOQUINOL METHYLASE, MITOCHONDRIAL"/>
    <property type="match status" value="1"/>
</dbReference>
<dbReference type="GO" id="GO:0032259">
    <property type="term" value="P:methylation"/>
    <property type="evidence" value="ECO:0007669"/>
    <property type="project" value="UniProtKB-KW"/>
</dbReference>
<organism evidence="2 3">
    <name type="scientific">Dactylosporangium sucinum</name>
    <dbReference type="NCBI Taxonomy" id="1424081"/>
    <lineage>
        <taxon>Bacteria</taxon>
        <taxon>Bacillati</taxon>
        <taxon>Actinomycetota</taxon>
        <taxon>Actinomycetes</taxon>
        <taxon>Micromonosporales</taxon>
        <taxon>Micromonosporaceae</taxon>
        <taxon>Dactylosporangium</taxon>
    </lineage>
</organism>
<dbReference type="GO" id="GO:0008757">
    <property type="term" value="F:S-adenosylmethionine-dependent methyltransferase activity"/>
    <property type="evidence" value="ECO:0007669"/>
    <property type="project" value="InterPro"/>
</dbReference>
<dbReference type="AlphaFoldDB" id="A0A917WSX7"/>
<dbReference type="SUPFAM" id="SSF53335">
    <property type="entry name" value="S-adenosyl-L-methionine-dependent methyltransferases"/>
    <property type="match status" value="1"/>
</dbReference>
<keyword evidence="3" id="KW-1185">Reference proteome</keyword>
<sequence>MISAPSELELLKARQQLTWASGDYGRIAWITVPVAEALVDAVELRPGAAVLDVATGTGHAALAAARRFCAVTGLDYVPDLLQTARARAQAEGLRIDFVEGDAEELPFDDDSFDFVLSAIGVMFTADHHRAARELLRVCRPGGDIGLASWTPDGFVGEILKIAGKYAPPPPAARPATRWGTEDFITELLGPEAASLTFEAASVRQRFLSAGHFADFFITHYGPTHKVAERLDEDELRNFRSDLLALAEGANVSTDETVAADWDYLIARAVTA</sequence>
<keyword evidence="2" id="KW-0808">Transferase</keyword>
<keyword evidence="2" id="KW-0489">Methyltransferase</keyword>
<proteinExistence type="predicted"/>
<dbReference type="RefSeq" id="WP_190250347.1">
    <property type="nucleotide sequence ID" value="NZ_BMPI01000012.1"/>
</dbReference>
<reference evidence="2" key="1">
    <citation type="journal article" date="2014" name="Int. J. Syst. Evol. Microbiol.">
        <title>Complete genome sequence of Corynebacterium casei LMG S-19264T (=DSM 44701T), isolated from a smear-ripened cheese.</title>
        <authorList>
            <consortium name="US DOE Joint Genome Institute (JGI-PGF)"/>
            <person name="Walter F."/>
            <person name="Albersmeier A."/>
            <person name="Kalinowski J."/>
            <person name="Ruckert C."/>
        </authorList>
    </citation>
    <scope>NUCLEOTIDE SEQUENCE</scope>
    <source>
        <strain evidence="2">JCM 19831</strain>
    </source>
</reference>
<dbReference type="Proteomes" id="UP000642070">
    <property type="component" value="Unassembled WGS sequence"/>
</dbReference>
<dbReference type="EMBL" id="BMPI01000012">
    <property type="protein sequence ID" value="GGM26226.1"/>
    <property type="molecule type" value="Genomic_DNA"/>
</dbReference>
<dbReference type="Pfam" id="PF08241">
    <property type="entry name" value="Methyltransf_11"/>
    <property type="match status" value="1"/>
</dbReference>
<dbReference type="CDD" id="cd02440">
    <property type="entry name" value="AdoMet_MTases"/>
    <property type="match status" value="1"/>
</dbReference>
<dbReference type="InterPro" id="IPR013216">
    <property type="entry name" value="Methyltransf_11"/>
</dbReference>
<evidence type="ECO:0000259" key="1">
    <source>
        <dbReference type="Pfam" id="PF08241"/>
    </source>
</evidence>